<accession>A0AAW1X706</accession>
<evidence type="ECO:0000313" key="1">
    <source>
        <dbReference type="EMBL" id="KAK9932457.1"/>
    </source>
</evidence>
<dbReference type="AlphaFoldDB" id="A0AAW1X706"/>
<reference evidence="1 2" key="1">
    <citation type="journal article" date="2023" name="G3 (Bethesda)">
        <title>A chromosome-length genome assembly and annotation of blackberry (Rubus argutus, cv. 'Hillquist').</title>
        <authorList>
            <person name="Bruna T."/>
            <person name="Aryal R."/>
            <person name="Dudchenko O."/>
            <person name="Sargent D.J."/>
            <person name="Mead D."/>
            <person name="Buti M."/>
            <person name="Cavallini A."/>
            <person name="Hytonen T."/>
            <person name="Andres J."/>
            <person name="Pham M."/>
            <person name="Weisz D."/>
            <person name="Mascagni F."/>
            <person name="Usai G."/>
            <person name="Natali L."/>
            <person name="Bassil N."/>
            <person name="Fernandez G.E."/>
            <person name="Lomsadze A."/>
            <person name="Armour M."/>
            <person name="Olukolu B."/>
            <person name="Poorten T."/>
            <person name="Britton C."/>
            <person name="Davik J."/>
            <person name="Ashrafi H."/>
            <person name="Aiden E.L."/>
            <person name="Borodovsky M."/>
            <person name="Worthington M."/>
        </authorList>
    </citation>
    <scope>NUCLEOTIDE SEQUENCE [LARGE SCALE GENOMIC DNA]</scope>
    <source>
        <strain evidence="1">PI 553951</strain>
    </source>
</reference>
<dbReference type="EMBL" id="JBEDUW010000004">
    <property type="protein sequence ID" value="KAK9932457.1"/>
    <property type="molecule type" value="Genomic_DNA"/>
</dbReference>
<dbReference type="Proteomes" id="UP001457282">
    <property type="component" value="Unassembled WGS sequence"/>
</dbReference>
<comment type="caution">
    <text evidence="1">The sequence shown here is derived from an EMBL/GenBank/DDBJ whole genome shotgun (WGS) entry which is preliminary data.</text>
</comment>
<sequence>MFGRRQKWHGGALIEHKLSVGGKGTVEERDDDVSGWAWAMAGHAVNDGWFAMDGSEGAGKPQFLQRCFGFEHGLAWAFVKVREARASGGSDLVLMIVLTRKVALRRQGEWKALMVVAGKGGNGGNLRTHNHPRRVLRPAVVMGSLSYCPASLDPTAALLVATSPAAAAPLLPSSRNHESRIAVVEFTKPQPAAATRTCHSHVAGVRPHLSAPQAPSRGSSLQHRSAQPCSFTAVVSPPSSAATSLTSLRCFLPASRPQSATKNRKENRK</sequence>
<keyword evidence="2" id="KW-1185">Reference proteome</keyword>
<organism evidence="1 2">
    <name type="scientific">Rubus argutus</name>
    <name type="common">Southern blackberry</name>
    <dbReference type="NCBI Taxonomy" id="59490"/>
    <lineage>
        <taxon>Eukaryota</taxon>
        <taxon>Viridiplantae</taxon>
        <taxon>Streptophyta</taxon>
        <taxon>Embryophyta</taxon>
        <taxon>Tracheophyta</taxon>
        <taxon>Spermatophyta</taxon>
        <taxon>Magnoliopsida</taxon>
        <taxon>eudicotyledons</taxon>
        <taxon>Gunneridae</taxon>
        <taxon>Pentapetalae</taxon>
        <taxon>rosids</taxon>
        <taxon>fabids</taxon>
        <taxon>Rosales</taxon>
        <taxon>Rosaceae</taxon>
        <taxon>Rosoideae</taxon>
        <taxon>Rosoideae incertae sedis</taxon>
        <taxon>Rubus</taxon>
    </lineage>
</organism>
<protein>
    <submittedName>
        <fullName evidence="1">Uncharacterized protein</fullName>
    </submittedName>
</protein>
<proteinExistence type="predicted"/>
<gene>
    <name evidence="1" type="ORF">M0R45_019695</name>
</gene>
<evidence type="ECO:0000313" key="2">
    <source>
        <dbReference type="Proteomes" id="UP001457282"/>
    </source>
</evidence>
<name>A0AAW1X706_RUBAR</name>